<gene>
    <name evidence="1" type="ORF">CHS0354_032286</name>
</gene>
<dbReference type="EMBL" id="JAEAOA010001910">
    <property type="protein sequence ID" value="KAK3577437.1"/>
    <property type="molecule type" value="Genomic_DNA"/>
</dbReference>
<reference evidence="1" key="2">
    <citation type="journal article" date="2021" name="Genome Biol. Evol.">
        <title>Developing a high-quality reference genome for a parasitic bivalve with doubly uniparental inheritance (Bivalvia: Unionida).</title>
        <authorList>
            <person name="Smith C.H."/>
        </authorList>
    </citation>
    <scope>NUCLEOTIDE SEQUENCE</scope>
    <source>
        <strain evidence="1">CHS0354</strain>
        <tissue evidence="1">Mantle</tissue>
    </source>
</reference>
<reference evidence="1" key="1">
    <citation type="journal article" date="2021" name="Genome Biol. Evol.">
        <title>A High-Quality Reference Genome for a Parasitic Bivalve with Doubly Uniparental Inheritance (Bivalvia: Unionida).</title>
        <authorList>
            <person name="Smith C.H."/>
        </authorList>
    </citation>
    <scope>NUCLEOTIDE SEQUENCE</scope>
    <source>
        <strain evidence="1">CHS0354</strain>
    </source>
</reference>
<comment type="caution">
    <text evidence="1">The sequence shown here is derived from an EMBL/GenBank/DDBJ whole genome shotgun (WGS) entry which is preliminary data.</text>
</comment>
<accession>A0AAE0RPV4</accession>
<evidence type="ECO:0000313" key="2">
    <source>
        <dbReference type="Proteomes" id="UP001195483"/>
    </source>
</evidence>
<name>A0AAE0RPV4_9BIVA</name>
<reference evidence="1" key="3">
    <citation type="submission" date="2023-05" db="EMBL/GenBank/DDBJ databases">
        <authorList>
            <person name="Smith C.H."/>
        </authorList>
    </citation>
    <scope>NUCLEOTIDE SEQUENCE</scope>
    <source>
        <strain evidence="1">CHS0354</strain>
        <tissue evidence="1">Mantle</tissue>
    </source>
</reference>
<keyword evidence="2" id="KW-1185">Reference proteome</keyword>
<organism evidence="1 2">
    <name type="scientific">Potamilus streckersoni</name>
    <dbReference type="NCBI Taxonomy" id="2493646"/>
    <lineage>
        <taxon>Eukaryota</taxon>
        <taxon>Metazoa</taxon>
        <taxon>Spiralia</taxon>
        <taxon>Lophotrochozoa</taxon>
        <taxon>Mollusca</taxon>
        <taxon>Bivalvia</taxon>
        <taxon>Autobranchia</taxon>
        <taxon>Heteroconchia</taxon>
        <taxon>Palaeoheterodonta</taxon>
        <taxon>Unionida</taxon>
        <taxon>Unionoidea</taxon>
        <taxon>Unionidae</taxon>
        <taxon>Ambleminae</taxon>
        <taxon>Lampsilini</taxon>
        <taxon>Potamilus</taxon>
    </lineage>
</organism>
<protein>
    <submittedName>
        <fullName evidence="1">Uncharacterized protein</fullName>
    </submittedName>
</protein>
<proteinExistence type="predicted"/>
<sequence>MFLTPSPDQIIDTLFQNYDFLTPSKYHVNGTEACRLHDNYRSFIKDNTIEQVNWCIASGSFPLIGNTTTKKSQSVLASDVINKYETQNRSSSRSRMSSFDG</sequence>
<evidence type="ECO:0000313" key="1">
    <source>
        <dbReference type="EMBL" id="KAK3577437.1"/>
    </source>
</evidence>
<dbReference type="AlphaFoldDB" id="A0AAE0RPV4"/>
<dbReference type="Proteomes" id="UP001195483">
    <property type="component" value="Unassembled WGS sequence"/>
</dbReference>